<dbReference type="Pfam" id="PF01515">
    <property type="entry name" value="PTA_PTB"/>
    <property type="match status" value="1"/>
</dbReference>
<dbReference type="NCBIfam" id="NF004167">
    <property type="entry name" value="PRK05632.1"/>
    <property type="match status" value="1"/>
</dbReference>
<dbReference type="NCBIfam" id="TIGR00651">
    <property type="entry name" value="pta"/>
    <property type="match status" value="1"/>
</dbReference>
<evidence type="ECO:0000256" key="5">
    <source>
        <dbReference type="ARBA" id="ARBA00011643"/>
    </source>
</evidence>
<dbReference type="AlphaFoldDB" id="A0AAW7Z5Z0"/>
<dbReference type="Gene3D" id="3.40.50.300">
    <property type="entry name" value="P-loop containing nucleotide triphosphate hydrolases"/>
    <property type="match status" value="1"/>
</dbReference>
<dbReference type="InterPro" id="IPR042112">
    <property type="entry name" value="P_AcTrfase_dom2"/>
</dbReference>
<comment type="subcellular location">
    <subcellularLocation>
        <location evidence="1 12">Cytoplasm</location>
    </subcellularLocation>
</comment>
<dbReference type="SUPFAM" id="SSF53659">
    <property type="entry name" value="Isocitrate/Isopropylmalate dehydrogenase-like"/>
    <property type="match status" value="1"/>
</dbReference>
<reference evidence="16" key="2">
    <citation type="submission" date="2023-07" db="EMBL/GenBank/DDBJ databases">
        <title>Genome content predicts the carbon catabolic preferences of heterotrophic bacteria.</title>
        <authorList>
            <person name="Gralka M."/>
        </authorList>
    </citation>
    <scope>NUCLEOTIDE SEQUENCE</scope>
    <source>
        <strain evidence="16">F2M12</strain>
    </source>
</reference>
<comment type="catalytic activity">
    <reaction evidence="12">
        <text>acetyl-CoA + phosphate = acetyl phosphate + CoA</text>
        <dbReference type="Rhea" id="RHEA:19521"/>
        <dbReference type="ChEBI" id="CHEBI:22191"/>
        <dbReference type="ChEBI" id="CHEBI:43474"/>
        <dbReference type="ChEBI" id="CHEBI:57287"/>
        <dbReference type="ChEBI" id="CHEBI:57288"/>
        <dbReference type="EC" id="2.3.1.8"/>
    </reaction>
</comment>
<dbReference type="Gene3D" id="3.40.1390.20">
    <property type="entry name" value="HprK N-terminal domain-like"/>
    <property type="match status" value="1"/>
</dbReference>
<evidence type="ECO:0000256" key="2">
    <source>
        <dbReference type="ARBA" id="ARBA00004989"/>
    </source>
</evidence>
<evidence type="ECO:0000256" key="7">
    <source>
        <dbReference type="ARBA" id="ARBA00021528"/>
    </source>
</evidence>
<comment type="domain">
    <text evidence="12">The N-terminal region seems to be important for proper quaternary structure. The C-terminal region contains the substrate-binding site.</text>
</comment>
<evidence type="ECO:0000259" key="13">
    <source>
        <dbReference type="Pfam" id="PF01515"/>
    </source>
</evidence>
<dbReference type="KEGG" id="asq:AVL57_09095"/>
<proteinExistence type="inferred from homology"/>
<sequence>MSRRIMLIPVGTSVGLTTVSIGLVRALEEQAIKLNFFKPVAQPRRGDTGEERSTAIISHHCSVKPIAPFDLNVVERMISSDNTDELLEEIIERFEAHQEPDAVAVIEGLVTTRHHPYAERLNLEISRALDADIVFVCVPGNDDPVDINHRLEIVVDAYGGHKSKKVVGCIFNKVNAPYDEHGQLRTDLSVLEAPEHDETRSKALRELPIFAKGLNLLGNIDWNAELMSPRAIDIAKHLNATLINEGNIASRRLSSVTFAAREIHNMTHTLKPGALQVMSGDRGDVFVSCCLAALNGTKLGALLLTGGYQPDENIKHLCSQALETGLPVMLVNTNTWQTAQNLHAFNQEVPVDDSQRIEKVMVHAAESLDAKWVASLTEKVSRQKKLSPSAFRYYLTNRARQVNKRVVLPEGNEPRTVAAAAICAKRGLARPVLIGDENEIQRVAQQQGVVLGEGVEIVSPAAIQEDYVAGLVKLRGHKGVTDVVARELLQDNVTLGTMMLQQGDVDGLVSGAVHTTANTIRPALQLIKTAENASLVSSVFFMLLPDQVLVYGDCAINPDPNAQQLADIAIQSATSAQMFGIEPRVAMISYSTGTSGAGSDVEKVREATEIAQKLRPDLLIDGPLQYDAAAIESVGRSKAPNSPVAGKANVFVFPDLNTGNTTYKAVQRSFDLVCIGPMLQGMRKPVNDLSRGALVDDIVFTIALTAIQAAN</sequence>
<evidence type="ECO:0000313" key="15">
    <source>
        <dbReference type="EMBL" id="AMJ74112.1"/>
    </source>
</evidence>
<dbReference type="Gene3D" id="3.40.50.10750">
    <property type="entry name" value="Isocitrate/Isopropylmalate dehydrogenase-like"/>
    <property type="match status" value="1"/>
</dbReference>
<evidence type="ECO:0000256" key="6">
    <source>
        <dbReference type="ARBA" id="ARBA00012707"/>
    </source>
</evidence>
<dbReference type="PIRSF" id="PIRSF006107">
    <property type="entry name" value="PhpActrans_proteobac"/>
    <property type="match status" value="1"/>
</dbReference>
<dbReference type="Gene3D" id="3.40.50.10950">
    <property type="match status" value="1"/>
</dbReference>
<dbReference type="InterPro" id="IPR050500">
    <property type="entry name" value="Phos_Acetyltrans/Butyryltrans"/>
</dbReference>
<gene>
    <name evidence="16" type="primary">pta</name>
    <name evidence="15" type="ORF">AVL57_09095</name>
    <name evidence="16" type="ORF">Q4527_17715</name>
</gene>
<feature type="domain" description="Phosphate acetyl/butaryl transferase" evidence="13">
    <location>
        <begin position="391"/>
        <end position="706"/>
    </location>
</feature>
<dbReference type="EMBL" id="CP013926">
    <property type="protein sequence ID" value="AMJ74112.1"/>
    <property type="molecule type" value="Genomic_DNA"/>
</dbReference>
<comment type="pathway">
    <text evidence="2 12">Metabolic intermediate biosynthesis; acetyl-CoA biosynthesis; acetyl-CoA from acetate: step 2/2.</text>
</comment>
<comment type="similarity">
    <text evidence="4 12">In the N-terminal section; belongs to the CobB/CobQ family.</text>
</comment>
<protein>
    <recommendedName>
        <fullName evidence="7 12">Phosphate acetyltransferase</fullName>
        <ecNumber evidence="6 12">2.3.1.8</ecNumber>
    </recommendedName>
    <alternativeName>
        <fullName evidence="11 12">Phosphotransacetylase</fullName>
    </alternativeName>
</protein>
<dbReference type="InterPro" id="IPR028979">
    <property type="entry name" value="Ser_kin/Pase_Hpr-like_N_sf"/>
</dbReference>
<dbReference type="GO" id="GO:0005737">
    <property type="term" value="C:cytoplasm"/>
    <property type="evidence" value="ECO:0007669"/>
    <property type="project" value="UniProtKB-SubCell"/>
</dbReference>
<evidence type="ECO:0000256" key="10">
    <source>
        <dbReference type="ARBA" id="ARBA00023315"/>
    </source>
</evidence>
<reference evidence="15 17" key="1">
    <citation type="submission" date="2015-12" db="EMBL/GenBank/DDBJ databases">
        <title>Intraspecies pangenome expansion in the marine bacterium Alteromonas.</title>
        <authorList>
            <person name="Lopez-Perez M."/>
            <person name="Rodriguez-Valera F."/>
        </authorList>
    </citation>
    <scope>NUCLEOTIDE SEQUENCE [LARGE SCALE GENOMIC DNA]</scope>
    <source>
        <strain evidence="15 17">LMG 21861</strain>
    </source>
</reference>
<dbReference type="PANTHER" id="PTHR43356:SF3">
    <property type="entry name" value="PHOSPHATE ACETYLTRANSFERASE"/>
    <property type="match status" value="1"/>
</dbReference>
<evidence type="ECO:0000256" key="12">
    <source>
        <dbReference type="PIRNR" id="PIRNR006107"/>
    </source>
</evidence>
<evidence type="ECO:0000256" key="4">
    <source>
        <dbReference type="ARBA" id="ARBA00009786"/>
    </source>
</evidence>
<keyword evidence="17" id="KW-1185">Reference proteome</keyword>
<dbReference type="InterPro" id="IPR016475">
    <property type="entry name" value="P-Actrans_bac"/>
</dbReference>
<evidence type="ECO:0000256" key="9">
    <source>
        <dbReference type="ARBA" id="ARBA00022679"/>
    </source>
</evidence>
<dbReference type="RefSeq" id="WP_057792720.1">
    <property type="nucleotide sequence ID" value="NZ_CAXIBE010000016.1"/>
</dbReference>
<dbReference type="Pfam" id="PF07085">
    <property type="entry name" value="DRTGG"/>
    <property type="match status" value="1"/>
</dbReference>
<dbReference type="Proteomes" id="UP001170717">
    <property type="component" value="Unassembled WGS sequence"/>
</dbReference>
<name>A0AAW7Z5Z0_9ALTE</name>
<comment type="similarity">
    <text evidence="3 12">In the C-terminal section; belongs to the phosphate acetyltransferase and butyryltransferase family.</text>
</comment>
<evidence type="ECO:0000313" key="18">
    <source>
        <dbReference type="Proteomes" id="UP001170717"/>
    </source>
</evidence>
<dbReference type="InterPro" id="IPR027417">
    <property type="entry name" value="P-loop_NTPase"/>
</dbReference>
<keyword evidence="10 12" id="KW-0012">Acyltransferase</keyword>
<organism evidence="16 18">
    <name type="scientific">Alteromonas stellipolaris</name>
    <dbReference type="NCBI Taxonomy" id="233316"/>
    <lineage>
        <taxon>Bacteria</taxon>
        <taxon>Pseudomonadati</taxon>
        <taxon>Pseudomonadota</taxon>
        <taxon>Gammaproteobacteria</taxon>
        <taxon>Alteromonadales</taxon>
        <taxon>Alteromonadaceae</taxon>
        <taxon>Alteromonas/Salinimonas group</taxon>
        <taxon>Alteromonas</taxon>
    </lineage>
</organism>
<dbReference type="PANTHER" id="PTHR43356">
    <property type="entry name" value="PHOSPHATE ACETYLTRANSFERASE"/>
    <property type="match status" value="1"/>
</dbReference>
<dbReference type="Pfam" id="PF13500">
    <property type="entry name" value="AAA_26"/>
    <property type="match status" value="1"/>
</dbReference>
<dbReference type="NCBIfam" id="NF007233">
    <property type="entry name" value="PRK09653.1"/>
    <property type="match status" value="1"/>
</dbReference>
<evidence type="ECO:0000259" key="14">
    <source>
        <dbReference type="Pfam" id="PF07085"/>
    </source>
</evidence>
<dbReference type="InterPro" id="IPR004614">
    <property type="entry name" value="P_AcTrfase"/>
</dbReference>
<evidence type="ECO:0000256" key="1">
    <source>
        <dbReference type="ARBA" id="ARBA00004496"/>
    </source>
</evidence>
<dbReference type="CDD" id="cd03109">
    <property type="entry name" value="DTBS"/>
    <property type="match status" value="1"/>
</dbReference>
<keyword evidence="9 12" id="KW-0808">Transferase</keyword>
<dbReference type="GO" id="GO:0008959">
    <property type="term" value="F:phosphate acetyltransferase activity"/>
    <property type="evidence" value="ECO:0007669"/>
    <property type="project" value="UniProtKB-EC"/>
</dbReference>
<dbReference type="InterPro" id="IPR042113">
    <property type="entry name" value="P_AcTrfase_dom1"/>
</dbReference>
<dbReference type="SUPFAM" id="SSF75138">
    <property type="entry name" value="HprK N-terminal domain-like"/>
    <property type="match status" value="1"/>
</dbReference>
<evidence type="ECO:0000256" key="8">
    <source>
        <dbReference type="ARBA" id="ARBA00022490"/>
    </source>
</evidence>
<dbReference type="SUPFAM" id="SSF52540">
    <property type="entry name" value="P-loop containing nucleoside triphosphate hydrolases"/>
    <property type="match status" value="1"/>
</dbReference>
<dbReference type="FunFam" id="3.40.50.10750:FF:000001">
    <property type="entry name" value="Phosphate acetyltransferase"/>
    <property type="match status" value="1"/>
</dbReference>
<dbReference type="Proteomes" id="UP000056750">
    <property type="component" value="Chromosome"/>
</dbReference>
<dbReference type="InterPro" id="IPR010766">
    <property type="entry name" value="DRTGG"/>
</dbReference>
<accession>A0AAW7Z5Z0</accession>
<evidence type="ECO:0000313" key="17">
    <source>
        <dbReference type="Proteomes" id="UP000056750"/>
    </source>
</evidence>
<keyword evidence="8 12" id="KW-0963">Cytoplasm</keyword>
<comment type="subunit">
    <text evidence="5">Homohexamer.</text>
</comment>
<comment type="function">
    <text evidence="12">Involved in acetate metabolism.</text>
</comment>
<evidence type="ECO:0000313" key="16">
    <source>
        <dbReference type="EMBL" id="MDO6579245.1"/>
    </source>
</evidence>
<evidence type="ECO:0000256" key="11">
    <source>
        <dbReference type="ARBA" id="ARBA00031108"/>
    </source>
</evidence>
<dbReference type="EMBL" id="JAUOQI010000017">
    <property type="protein sequence ID" value="MDO6579245.1"/>
    <property type="molecule type" value="Genomic_DNA"/>
</dbReference>
<dbReference type="EC" id="2.3.1.8" evidence="6 12"/>
<evidence type="ECO:0000256" key="3">
    <source>
        <dbReference type="ARBA" id="ARBA00008756"/>
    </source>
</evidence>
<dbReference type="InterPro" id="IPR002505">
    <property type="entry name" value="PTA_PTB"/>
</dbReference>
<feature type="domain" description="DRTGG" evidence="14">
    <location>
        <begin position="233"/>
        <end position="344"/>
    </location>
</feature>